<gene>
    <name evidence="2" type="ORF">HMPREF0063_10937</name>
</gene>
<dbReference type="RefSeq" id="WP_007077959.1">
    <property type="nucleotide sequence ID" value="NZ_CM001024.1"/>
</dbReference>
<keyword evidence="1" id="KW-0472">Membrane</keyword>
<feature type="transmembrane region" description="Helical" evidence="1">
    <location>
        <begin position="291"/>
        <end position="314"/>
    </location>
</feature>
<organism evidence="2 3">
    <name type="scientific">Aeromicrobium marinum DSM 15272</name>
    <dbReference type="NCBI Taxonomy" id="585531"/>
    <lineage>
        <taxon>Bacteria</taxon>
        <taxon>Bacillati</taxon>
        <taxon>Actinomycetota</taxon>
        <taxon>Actinomycetes</taxon>
        <taxon>Propionibacteriales</taxon>
        <taxon>Nocardioidaceae</taxon>
        <taxon>Aeromicrobium</taxon>
    </lineage>
</organism>
<reference evidence="2" key="1">
    <citation type="submission" date="2010-08" db="EMBL/GenBank/DDBJ databases">
        <authorList>
            <person name="Muzny D."/>
            <person name="Qin X."/>
            <person name="Buhay C."/>
            <person name="Dugan-Rocha S."/>
            <person name="Ding Y."/>
            <person name="Chen G."/>
            <person name="Hawes A."/>
            <person name="Holder M."/>
            <person name="Jhangiani S."/>
            <person name="Johnson A."/>
            <person name="Khan Z."/>
            <person name="Li Z."/>
            <person name="Liu W."/>
            <person name="Liu X."/>
            <person name="Perez L."/>
            <person name="Shen H."/>
            <person name="Wang Q."/>
            <person name="Watt J."/>
            <person name="Xi L."/>
            <person name="Xin Y."/>
            <person name="Zhou J."/>
            <person name="Deng J."/>
            <person name="Jiang H."/>
            <person name="Liu Y."/>
            <person name="Qu J."/>
            <person name="Song X.-Z."/>
            <person name="Zhang L."/>
            <person name="Villasana D."/>
            <person name="Johnson A."/>
            <person name="Liu J."/>
            <person name="Liyanage D."/>
            <person name="Lorensuhewa L."/>
            <person name="Robinson T."/>
            <person name="Song A."/>
            <person name="Song B.-B."/>
            <person name="Dinh H."/>
            <person name="Thornton R."/>
            <person name="Coyle M."/>
            <person name="Francisco L."/>
            <person name="Jackson L."/>
            <person name="Javaid M."/>
            <person name="Korchina V."/>
            <person name="Kovar C."/>
            <person name="Mata R."/>
            <person name="Mathew T."/>
            <person name="Ngo R."/>
            <person name="Nguyen L."/>
            <person name="Nguyen N."/>
            <person name="Okwuonu G."/>
            <person name="Ongeri F."/>
            <person name="Pham C."/>
            <person name="Simmons D."/>
            <person name="Wilczek-Boney K."/>
            <person name="Hale W."/>
            <person name="Jakkamsetti A."/>
            <person name="Pham P."/>
            <person name="Ruth R."/>
            <person name="San Lucas F."/>
            <person name="Warren J."/>
            <person name="Zhang J."/>
            <person name="Zhao Z."/>
            <person name="Zhou C."/>
            <person name="Zhu D."/>
            <person name="Lee S."/>
            <person name="Bess C."/>
            <person name="Blankenburg K."/>
            <person name="Forbes L."/>
            <person name="Fu Q."/>
            <person name="Gubbala S."/>
            <person name="Hirani K."/>
            <person name="Jayaseelan J.C."/>
            <person name="Lara F."/>
            <person name="Munidasa M."/>
            <person name="Palculict T."/>
            <person name="Patil S."/>
            <person name="Pu L.-L."/>
            <person name="Saada N."/>
            <person name="Tang L."/>
            <person name="Weissenberger G."/>
            <person name="Zhu Y."/>
            <person name="Hemphill L."/>
            <person name="Shang Y."/>
            <person name="Youmans B."/>
            <person name="Ayvaz T."/>
            <person name="Ross M."/>
            <person name="Santibanez J."/>
            <person name="Aqrawi P."/>
            <person name="Gross S."/>
            <person name="Joshi V."/>
            <person name="Fowler G."/>
            <person name="Nazareth L."/>
            <person name="Reid J."/>
            <person name="Worley K."/>
            <person name="Petrosino J."/>
            <person name="Highlander S."/>
            <person name="Gibbs R."/>
        </authorList>
    </citation>
    <scope>NUCLEOTIDE SEQUENCE [LARGE SCALE GENOMIC DNA]</scope>
    <source>
        <strain evidence="2">DSM 15272</strain>
    </source>
</reference>
<feature type="transmembrane region" description="Helical" evidence="1">
    <location>
        <begin position="7"/>
        <end position="26"/>
    </location>
</feature>
<sequence>MARLWDLVVVQWCVVLALLVGLPWSMSGYLLTGRMVWVPRPEVRRADLWGAGETQLRALPSDALAALAGTAIDPMVVQRVVLWAALALAGLGAARLVRDLGVGPMLATATLAVWNPYVAELLVTGRWPELVAYAGLPWIVVAVRHPTGVRWAVLTLALAAAALTPATGIVGLLLAVAAGAGRAGVFRPLVLATVLNAPWVVVAVLADRYPRTPDLDIGTEAPGPVTALLVVVGVVGLVGAVRLVRTDLPLVRALGGAAVVGALIASVDALAAGAVSDAVDVFGPAVLLQDAGMFLVLAVPFCLVAFGHGVGWLTRLVEERVVDHRWAVAPAVIAVALPLAALPALFDGVDDRVEPVEYPADWTAARVAVAASPVDGDILVLPFSALREHEWNAGRTVVDPAGLFFDRVTLTPTTGVPAADAVRALLEAGAPAAEFAAAGIGIVVLDPAAAPAVGGPEPVLLTGAREVPTGEVGLRVFELDGATPADRTEDREVLWAAWGLAGAFVLVALLRVVGASFSRLRSARV</sequence>
<evidence type="ECO:0000313" key="3">
    <source>
        <dbReference type="Proteomes" id="UP000003111"/>
    </source>
</evidence>
<feature type="transmembrane region" description="Helical" evidence="1">
    <location>
        <begin position="493"/>
        <end position="514"/>
    </location>
</feature>
<feature type="transmembrane region" description="Helical" evidence="1">
    <location>
        <begin position="226"/>
        <end position="244"/>
    </location>
</feature>
<dbReference type="STRING" id="585531.HMPREF0063_10937"/>
<dbReference type="eggNOG" id="ENOG502Z7TU">
    <property type="taxonomic scope" value="Bacteria"/>
</dbReference>
<keyword evidence="1" id="KW-1133">Transmembrane helix</keyword>
<feature type="transmembrane region" description="Helical" evidence="1">
    <location>
        <begin position="80"/>
        <end position="97"/>
    </location>
</feature>
<evidence type="ECO:0008006" key="4">
    <source>
        <dbReference type="Google" id="ProtNLM"/>
    </source>
</evidence>
<protein>
    <recommendedName>
        <fullName evidence="4">Tat pathway signal sequence domain protein</fullName>
    </recommendedName>
</protein>
<dbReference type="AlphaFoldDB" id="E2SAE7"/>
<dbReference type="Proteomes" id="UP000003111">
    <property type="component" value="Unassembled WGS sequence"/>
</dbReference>
<evidence type="ECO:0000313" key="2">
    <source>
        <dbReference type="EMBL" id="EFQ84221.1"/>
    </source>
</evidence>
<feature type="transmembrane region" description="Helical" evidence="1">
    <location>
        <begin position="326"/>
        <end position="346"/>
    </location>
</feature>
<feature type="transmembrane region" description="Helical" evidence="1">
    <location>
        <begin position="153"/>
        <end position="177"/>
    </location>
</feature>
<comment type="caution">
    <text evidence="2">The sequence shown here is derived from an EMBL/GenBank/DDBJ whole genome shotgun (WGS) entry which is preliminary data.</text>
</comment>
<dbReference type="OrthoDB" id="3463898at2"/>
<feature type="transmembrane region" description="Helical" evidence="1">
    <location>
        <begin position="189"/>
        <end position="206"/>
    </location>
</feature>
<dbReference type="EMBL" id="ACLF03000003">
    <property type="protein sequence ID" value="EFQ84221.1"/>
    <property type="molecule type" value="Genomic_DNA"/>
</dbReference>
<keyword evidence="3" id="KW-1185">Reference proteome</keyword>
<keyword evidence="1" id="KW-0812">Transmembrane</keyword>
<proteinExistence type="predicted"/>
<dbReference type="HOGENOM" id="CLU_027642_0_0_11"/>
<name>E2SAE7_9ACTN</name>
<evidence type="ECO:0000256" key="1">
    <source>
        <dbReference type="SAM" id="Phobius"/>
    </source>
</evidence>
<accession>E2SAE7</accession>
<feature type="transmembrane region" description="Helical" evidence="1">
    <location>
        <begin position="251"/>
        <end position="271"/>
    </location>
</feature>